<protein>
    <submittedName>
        <fullName evidence="2">Uncharacterized protein</fullName>
    </submittedName>
</protein>
<dbReference type="EMBL" id="JACGWJ010000003">
    <property type="protein sequence ID" value="KAL0430839.1"/>
    <property type="molecule type" value="Genomic_DNA"/>
</dbReference>
<keyword evidence="1" id="KW-0812">Transmembrane</keyword>
<name>A0AAW2VM38_SESRA</name>
<organism evidence="2">
    <name type="scientific">Sesamum radiatum</name>
    <name type="common">Black benniseed</name>
    <dbReference type="NCBI Taxonomy" id="300843"/>
    <lineage>
        <taxon>Eukaryota</taxon>
        <taxon>Viridiplantae</taxon>
        <taxon>Streptophyta</taxon>
        <taxon>Embryophyta</taxon>
        <taxon>Tracheophyta</taxon>
        <taxon>Spermatophyta</taxon>
        <taxon>Magnoliopsida</taxon>
        <taxon>eudicotyledons</taxon>
        <taxon>Gunneridae</taxon>
        <taxon>Pentapetalae</taxon>
        <taxon>asterids</taxon>
        <taxon>lamiids</taxon>
        <taxon>Lamiales</taxon>
        <taxon>Pedaliaceae</taxon>
        <taxon>Sesamum</taxon>
    </lineage>
</organism>
<keyword evidence="1" id="KW-1133">Transmembrane helix</keyword>
<dbReference type="AlphaFoldDB" id="A0AAW2VM38"/>
<accession>A0AAW2VM38</accession>
<reference evidence="2" key="2">
    <citation type="journal article" date="2024" name="Plant">
        <title>Genomic evolution and insights into agronomic trait innovations of Sesamum species.</title>
        <authorList>
            <person name="Miao H."/>
            <person name="Wang L."/>
            <person name="Qu L."/>
            <person name="Liu H."/>
            <person name="Sun Y."/>
            <person name="Le M."/>
            <person name="Wang Q."/>
            <person name="Wei S."/>
            <person name="Zheng Y."/>
            <person name="Lin W."/>
            <person name="Duan Y."/>
            <person name="Cao H."/>
            <person name="Xiong S."/>
            <person name="Wang X."/>
            <person name="Wei L."/>
            <person name="Li C."/>
            <person name="Ma Q."/>
            <person name="Ju M."/>
            <person name="Zhao R."/>
            <person name="Li G."/>
            <person name="Mu C."/>
            <person name="Tian Q."/>
            <person name="Mei H."/>
            <person name="Zhang T."/>
            <person name="Gao T."/>
            <person name="Zhang H."/>
        </authorList>
    </citation>
    <scope>NUCLEOTIDE SEQUENCE</scope>
    <source>
        <strain evidence="2">G02</strain>
    </source>
</reference>
<keyword evidence="1" id="KW-0472">Membrane</keyword>
<gene>
    <name evidence="2" type="ORF">Sradi_0709900</name>
</gene>
<sequence>MFDERGMIVVAVGFFDVHKLLFAHQSGNIFWRLMMVWAIYGSCSSVVAVSVIMARRIAKRLDFKLISVGLPSLTHLKELSIDLALVED</sequence>
<reference evidence="2" key="1">
    <citation type="submission" date="2020-06" db="EMBL/GenBank/DDBJ databases">
        <authorList>
            <person name="Li T."/>
            <person name="Hu X."/>
            <person name="Zhang T."/>
            <person name="Song X."/>
            <person name="Zhang H."/>
            <person name="Dai N."/>
            <person name="Sheng W."/>
            <person name="Hou X."/>
            <person name="Wei L."/>
        </authorList>
    </citation>
    <scope>NUCLEOTIDE SEQUENCE</scope>
    <source>
        <strain evidence="2">G02</strain>
        <tissue evidence="2">Leaf</tissue>
    </source>
</reference>
<evidence type="ECO:0000256" key="1">
    <source>
        <dbReference type="SAM" id="Phobius"/>
    </source>
</evidence>
<evidence type="ECO:0000313" key="2">
    <source>
        <dbReference type="EMBL" id="KAL0430839.1"/>
    </source>
</evidence>
<proteinExistence type="predicted"/>
<feature type="transmembrane region" description="Helical" evidence="1">
    <location>
        <begin position="29"/>
        <end position="54"/>
    </location>
</feature>
<comment type="caution">
    <text evidence="2">The sequence shown here is derived from an EMBL/GenBank/DDBJ whole genome shotgun (WGS) entry which is preliminary data.</text>
</comment>